<feature type="transmembrane region" description="Helical" evidence="1">
    <location>
        <begin position="12"/>
        <end position="35"/>
    </location>
</feature>
<evidence type="ECO:0000259" key="2">
    <source>
        <dbReference type="Pfam" id="PF02517"/>
    </source>
</evidence>
<proteinExistence type="predicted"/>
<feature type="transmembrane region" description="Helical" evidence="1">
    <location>
        <begin position="232"/>
        <end position="254"/>
    </location>
</feature>
<evidence type="ECO:0000256" key="1">
    <source>
        <dbReference type="SAM" id="Phobius"/>
    </source>
</evidence>
<dbReference type="Proteomes" id="UP000000370">
    <property type="component" value="Chromosome"/>
</dbReference>
<feature type="transmembrane region" description="Helical" evidence="1">
    <location>
        <begin position="55"/>
        <end position="76"/>
    </location>
</feature>
<dbReference type="GO" id="GO:0080120">
    <property type="term" value="P:CAAX-box protein maturation"/>
    <property type="evidence" value="ECO:0007669"/>
    <property type="project" value="UniProtKB-ARBA"/>
</dbReference>
<evidence type="ECO:0000313" key="4">
    <source>
        <dbReference type="Proteomes" id="UP000000370"/>
    </source>
</evidence>
<dbReference type="eggNOG" id="ENOG5034078">
    <property type="taxonomic scope" value="Bacteria"/>
</dbReference>
<keyword evidence="1" id="KW-1133">Transmembrane helix</keyword>
<gene>
    <name evidence="3" type="ordered locus">Cphy_3228</name>
</gene>
<feature type="domain" description="CAAX prenyl protease 2/Lysostaphin resistance protein A-like" evidence="2">
    <location>
        <begin position="136"/>
        <end position="244"/>
    </location>
</feature>
<sequence length="257" mass="30366">MRIFINYVKKFIWFIILLAILYIIQHLINYLSYYQGPLQSLVKYISKIGIREENILFLLWYVLQIVFTVLILKCIIRKPLKELGFNFRNKKLGNQYIKIFFIIYPIIYIGACLVLYKVMGREILINGRVEKPIHDIIIDILSYGLLPGIGEEPLFRVFVVQFLLLTIFKERKNGDKKTRIGVVLLSSLCFVYGHIYVISWYPLAMSYSWNQLILAFALGIFYAYTYIKTESIYAAIVCHNYSDFVYIILSYIIFYQS</sequence>
<dbReference type="GO" id="GO:0004175">
    <property type="term" value="F:endopeptidase activity"/>
    <property type="evidence" value="ECO:0007669"/>
    <property type="project" value="UniProtKB-ARBA"/>
</dbReference>
<feature type="transmembrane region" description="Helical" evidence="1">
    <location>
        <begin position="96"/>
        <end position="116"/>
    </location>
</feature>
<feature type="transmembrane region" description="Helical" evidence="1">
    <location>
        <begin position="207"/>
        <end position="225"/>
    </location>
</feature>
<dbReference type="HOGENOM" id="CLU_1081175_0_0_9"/>
<dbReference type="RefSeq" id="WP_012201232.1">
    <property type="nucleotide sequence ID" value="NC_010001.1"/>
</dbReference>
<reference evidence="4" key="1">
    <citation type="submission" date="2007-11" db="EMBL/GenBank/DDBJ databases">
        <title>Complete genome sequence of Clostridium phytofermentans ISDg.</title>
        <authorList>
            <person name="Leschine S.B."/>
            <person name="Warnick T.A."/>
            <person name="Blanchard J.L."/>
            <person name="Schnell D.J."/>
            <person name="Petit E.L."/>
            <person name="LaTouf W.G."/>
            <person name="Copeland A."/>
            <person name="Lucas S."/>
            <person name="Lapidus A."/>
            <person name="Barry K."/>
            <person name="Glavina del Rio T."/>
            <person name="Dalin E."/>
            <person name="Tice H."/>
            <person name="Pitluck S."/>
            <person name="Kiss H."/>
            <person name="Brettin T."/>
            <person name="Bruce D."/>
            <person name="Detter J.C."/>
            <person name="Han C."/>
            <person name="Kuske C."/>
            <person name="Schmutz J."/>
            <person name="Larimer F."/>
            <person name="Land M."/>
            <person name="Hauser L."/>
            <person name="Kyrpides N."/>
            <person name="Kim E.A."/>
            <person name="Richardson P."/>
        </authorList>
    </citation>
    <scope>NUCLEOTIDE SEQUENCE [LARGE SCALE GENOMIC DNA]</scope>
    <source>
        <strain evidence="4">ATCC 700394 / DSM 18823 / ISDg</strain>
    </source>
</reference>
<dbReference type="Pfam" id="PF02517">
    <property type="entry name" value="Rce1-like"/>
    <property type="match status" value="1"/>
</dbReference>
<protein>
    <submittedName>
        <fullName evidence="3">Abortive infection protein</fullName>
    </submittedName>
</protein>
<keyword evidence="1" id="KW-0812">Transmembrane</keyword>
<dbReference type="EMBL" id="CP000885">
    <property type="protein sequence ID" value="ABX43582.1"/>
    <property type="molecule type" value="Genomic_DNA"/>
</dbReference>
<accession>A9KRT8</accession>
<evidence type="ECO:0000313" key="3">
    <source>
        <dbReference type="EMBL" id="ABX43582.1"/>
    </source>
</evidence>
<name>A9KRT8_LACP7</name>
<dbReference type="KEGG" id="cpy:Cphy_3228"/>
<keyword evidence="1" id="KW-0472">Membrane</keyword>
<keyword evidence="4" id="KW-1185">Reference proteome</keyword>
<organism evidence="3 4">
    <name type="scientific">Lachnoclostridium phytofermentans (strain ATCC 700394 / DSM 18823 / ISDg)</name>
    <name type="common">Clostridium phytofermentans</name>
    <dbReference type="NCBI Taxonomy" id="357809"/>
    <lineage>
        <taxon>Bacteria</taxon>
        <taxon>Bacillati</taxon>
        <taxon>Bacillota</taxon>
        <taxon>Clostridia</taxon>
        <taxon>Lachnospirales</taxon>
        <taxon>Lachnospiraceae</taxon>
    </lineage>
</organism>
<dbReference type="STRING" id="357809.Cphy_3228"/>
<feature type="transmembrane region" description="Helical" evidence="1">
    <location>
        <begin position="180"/>
        <end position="201"/>
    </location>
</feature>
<dbReference type="OrthoDB" id="9777755at2"/>
<dbReference type="AlphaFoldDB" id="A9KRT8"/>
<dbReference type="InterPro" id="IPR003675">
    <property type="entry name" value="Rce1/LyrA-like_dom"/>
</dbReference>